<feature type="region of interest" description="Disordered" evidence="1">
    <location>
        <begin position="30"/>
        <end position="62"/>
    </location>
</feature>
<dbReference type="STRING" id="4565.A0A3B6RIW4"/>
<dbReference type="Gramene" id="TraesCAD_scaffold_049531_01G000400.1">
    <property type="protein sequence ID" value="TraesCAD_scaffold_049531_01G000400.1"/>
    <property type="gene ID" value="TraesCAD_scaffold_049531_01G000400"/>
</dbReference>
<feature type="compositionally biased region" description="Pro residues" evidence="1">
    <location>
        <begin position="210"/>
        <end position="224"/>
    </location>
</feature>
<dbReference type="InterPro" id="IPR006868">
    <property type="entry name" value="DUF630"/>
</dbReference>
<evidence type="ECO:0000259" key="2">
    <source>
        <dbReference type="Pfam" id="PF04782"/>
    </source>
</evidence>
<dbReference type="Gramene" id="TraesCS7A02G273600.1">
    <property type="protein sequence ID" value="TraesCS7A02G273600.1"/>
    <property type="gene ID" value="TraesCS7A02G273600"/>
</dbReference>
<feature type="compositionally biased region" description="Basic and acidic residues" evidence="1">
    <location>
        <begin position="442"/>
        <end position="488"/>
    </location>
</feature>
<dbReference type="OrthoDB" id="658187at2759"/>
<proteinExistence type="predicted"/>
<dbReference type="PANTHER" id="PTHR21450">
    <property type="entry name" value="PROTEIN ALTERED PHOSPHATE STARVATION RESPONSE 1"/>
    <property type="match status" value="1"/>
</dbReference>
<reference evidence="4" key="2">
    <citation type="submission" date="2018-10" db="UniProtKB">
        <authorList>
            <consortium name="EnsemblPlants"/>
        </authorList>
    </citation>
    <scope>IDENTIFICATION</scope>
</reference>
<protein>
    <recommendedName>
        <fullName evidence="6">DUF632 domain-containing protein</fullName>
    </recommendedName>
</protein>
<dbReference type="OMA" id="YGGFHET"/>
<dbReference type="AlphaFoldDB" id="A0A3B6RIW4"/>
<feature type="region of interest" description="Disordered" evidence="1">
    <location>
        <begin position="209"/>
        <end position="301"/>
    </location>
</feature>
<organism evidence="4">
    <name type="scientific">Triticum aestivum</name>
    <name type="common">Wheat</name>
    <dbReference type="NCBI Taxonomy" id="4565"/>
    <lineage>
        <taxon>Eukaryota</taxon>
        <taxon>Viridiplantae</taxon>
        <taxon>Streptophyta</taxon>
        <taxon>Embryophyta</taxon>
        <taxon>Tracheophyta</taxon>
        <taxon>Spermatophyta</taxon>
        <taxon>Magnoliopsida</taxon>
        <taxon>Liliopsida</taxon>
        <taxon>Poales</taxon>
        <taxon>Poaceae</taxon>
        <taxon>BOP clade</taxon>
        <taxon>Pooideae</taxon>
        <taxon>Triticodae</taxon>
        <taxon>Triticeae</taxon>
        <taxon>Triticinae</taxon>
        <taxon>Triticum</taxon>
    </lineage>
</organism>
<dbReference type="Pfam" id="PF04783">
    <property type="entry name" value="DUF630"/>
    <property type="match status" value="1"/>
</dbReference>
<feature type="domain" description="DUF630" evidence="3">
    <location>
        <begin position="150"/>
        <end position="208"/>
    </location>
</feature>
<dbReference type="Proteomes" id="UP000019116">
    <property type="component" value="Chromosome 7A"/>
</dbReference>
<feature type="domain" description="DUF632" evidence="2">
    <location>
        <begin position="526"/>
        <end position="821"/>
    </location>
</feature>
<reference evidence="4" key="1">
    <citation type="submission" date="2018-08" db="EMBL/GenBank/DDBJ databases">
        <authorList>
            <person name="Rossello M."/>
        </authorList>
    </citation>
    <scope>NUCLEOTIDE SEQUENCE [LARGE SCALE GENOMIC DNA]</scope>
    <source>
        <strain evidence="4">cv. Chinese Spring</strain>
    </source>
</reference>
<evidence type="ECO:0008006" key="6">
    <source>
        <dbReference type="Google" id="ProtNLM"/>
    </source>
</evidence>
<feature type="compositionally biased region" description="Pro residues" evidence="1">
    <location>
        <begin position="287"/>
        <end position="300"/>
    </location>
</feature>
<sequence length="938" mass="102702">MHGSFQNSTRFAHRHREPVPREWPGEWLCPTPTGAKPKSPPRRHVRHGCPVPHSGSSASLPPTHWTRLDWTGLDCGRGRRGGASLAHARSLSAQKERSRLPLDLLCSRSAAVAESYPTPPHLHPIPTPTLTFETVLRSAAAAAWWLGAAMGCGHSKPPRGDQDAAVALCRDRSALLADAIRHRYALADAHRAYAASLKAAGAALHDFLLLPPPPPPEPPALPPRLPERRKGDPLPAADAPDNKADDDDGGHICFHSDDEDGPDGAHISFPSDDDEADPHAPRLEPLPSAPPPPQQVPPPFVSGYAPPLYSYVPGQAYGYGPDIDAYGHGFFNITYARSQPPPLSVSYEHRTQATNATVHYYPGNAASGPPLPGSYYGGFHETAASSVDGAAPAPPQVSSWDFFNPFESVETYYQEEPAAVAAHTPSRTSKVAQEGGEIPELENAKVEEEVVKEARSNGNHDSEADRPGLSKDEGRSSAGEEPHRESKSSEASSMVHHVHVVEKSVVEGHSDAAAAVPGKSYNDDIEVAREIRSQFEHAANSAANVSKVLEVGKMPYHPKTSGLKVSSSMIICGRPSVGEEFVQFVEDKATEHGNLSSTLQKLYMWEEKLLEELKTEEKMRVLYGKKCEELKVLYERGAEAHKLEAIETYTRKLSTKMSVAIQVVNTISKKINKLRDEELWPQTNELIQGLMQMWHAMSECHKIQCHALSQAKSIDSTVAAARFSEAHIDLIKHLELELLDLVASFAAWVNAQTSYIGTINDWLKKGIDYVPEVTDDGTPPFSPGRLGAPPIFIICNNWATGIARIPETKVVDAMQALASQVLHLWEKHRLEWRQGMMANGDMDRELRVMERDEASMRKALEAQNKKLVLVSNQGGVSLSAQAVRDGDPPSEVGLQSCMNRFFEAMESFAAACANAYKDLHLRCEEERARPAQETDRVS</sequence>
<dbReference type="EnsemblPlants" id="TraesCS7A02G273600.1">
    <property type="protein sequence ID" value="TraesCS7A02G273600.1"/>
    <property type="gene ID" value="TraesCS7A02G273600"/>
</dbReference>
<gene>
    <name evidence="4" type="primary">LOC123152560</name>
</gene>
<feature type="region of interest" description="Disordered" evidence="1">
    <location>
        <begin position="419"/>
        <end position="495"/>
    </location>
</feature>
<dbReference type="InterPro" id="IPR006867">
    <property type="entry name" value="DUF632"/>
</dbReference>
<evidence type="ECO:0000259" key="3">
    <source>
        <dbReference type="Pfam" id="PF04783"/>
    </source>
</evidence>
<evidence type="ECO:0000313" key="5">
    <source>
        <dbReference type="Proteomes" id="UP000019116"/>
    </source>
</evidence>
<dbReference type="Gramene" id="TraesROB_scaffold_028581_01G000300.1">
    <property type="protein sequence ID" value="TraesROB_scaffold_028581_01G000300.1"/>
    <property type="gene ID" value="TraesROB_scaffold_028581_01G000300"/>
</dbReference>
<dbReference type="Pfam" id="PF04782">
    <property type="entry name" value="DUF632"/>
    <property type="match status" value="1"/>
</dbReference>
<accession>A0A3B6RIW4</accession>
<dbReference type="Gramene" id="TraesCLE_scaffold_149380_01G000300.1">
    <property type="protein sequence ID" value="TraesCLE_scaffold_149380_01G000300.1"/>
    <property type="gene ID" value="TraesCLE_scaffold_149380_01G000300"/>
</dbReference>
<keyword evidence="5" id="KW-1185">Reference proteome</keyword>
<dbReference type="PaxDb" id="4565-Traes_7AS_ACB267ACA.1"/>
<dbReference type="PANTHER" id="PTHR21450:SF48">
    <property type="entry name" value="OS08G0551200 PROTEIN"/>
    <property type="match status" value="1"/>
</dbReference>
<evidence type="ECO:0000313" key="4">
    <source>
        <dbReference type="EnsemblPlants" id="TraesCS7A02G273600.1"/>
    </source>
</evidence>
<dbReference type="Gramene" id="TraesCS7A03G0638200.1">
    <property type="protein sequence ID" value="TraesCS7A03G0638200.1.CDS"/>
    <property type="gene ID" value="TraesCS7A03G0638200"/>
</dbReference>
<evidence type="ECO:0000256" key="1">
    <source>
        <dbReference type="SAM" id="MobiDB-lite"/>
    </source>
</evidence>
<name>A0A3B6RIW4_WHEAT</name>